<keyword evidence="5 7" id="KW-0238">DNA-binding</keyword>
<feature type="compositionally biased region" description="Low complexity" evidence="8">
    <location>
        <begin position="150"/>
        <end position="188"/>
    </location>
</feature>
<dbReference type="InterPro" id="IPR005819">
    <property type="entry name" value="H1/H5"/>
</dbReference>
<dbReference type="InterPro" id="IPR036390">
    <property type="entry name" value="WH_DNA-bd_sf"/>
</dbReference>
<comment type="caution">
    <text evidence="10">The sequence shown here is derived from an EMBL/GenBank/DDBJ whole genome shotgun (WGS) entry which is preliminary data.</text>
</comment>
<evidence type="ECO:0000256" key="1">
    <source>
        <dbReference type="ARBA" id="ARBA00004123"/>
    </source>
</evidence>
<dbReference type="PRINTS" id="PR00624">
    <property type="entry name" value="HISTONEH5"/>
</dbReference>
<gene>
    <name evidence="10" type="ORF">LTR16_005921</name>
</gene>
<name>A0ABR0LWB7_9PEZI</name>
<sequence>MPPKKTGAAAPKKAAGAAPAHASYQDMIREAISNLKERSGSSRQAIKKYIQANNQLPPGISDAQFSSALNRAIKAGAEKGVFDQPKGASGPVKLSKKGDKSAAPKASSPTATKDAPKAAAAPKTPTKSHALPPTRRLAVVLTFIKKATKSKAAPAKKATSKASTTKAKAPTTTKAAPKKAAAAAKPKANVSKARKPAP</sequence>
<feature type="region of interest" description="Disordered" evidence="8">
    <location>
        <begin position="148"/>
        <end position="198"/>
    </location>
</feature>
<comment type="subcellular location">
    <subcellularLocation>
        <location evidence="2">Chromosome</location>
    </subcellularLocation>
    <subcellularLocation>
        <location evidence="1 7">Nucleus</location>
    </subcellularLocation>
</comment>
<dbReference type="InterPro" id="IPR005818">
    <property type="entry name" value="Histone_H1/H5_H15"/>
</dbReference>
<evidence type="ECO:0000256" key="8">
    <source>
        <dbReference type="SAM" id="MobiDB-lite"/>
    </source>
</evidence>
<evidence type="ECO:0000256" key="2">
    <source>
        <dbReference type="ARBA" id="ARBA00004286"/>
    </source>
</evidence>
<dbReference type="CDD" id="cd00073">
    <property type="entry name" value="H15"/>
    <property type="match status" value="1"/>
</dbReference>
<dbReference type="PANTHER" id="PTHR11467:SF36">
    <property type="entry name" value="HISTONE 24-RELATED"/>
    <property type="match status" value="1"/>
</dbReference>
<evidence type="ECO:0000256" key="5">
    <source>
        <dbReference type="ARBA" id="ARBA00023125"/>
    </source>
</evidence>
<organism evidence="10 11">
    <name type="scientific">Cryomyces antarcticus</name>
    <dbReference type="NCBI Taxonomy" id="329879"/>
    <lineage>
        <taxon>Eukaryota</taxon>
        <taxon>Fungi</taxon>
        <taxon>Dikarya</taxon>
        <taxon>Ascomycota</taxon>
        <taxon>Pezizomycotina</taxon>
        <taxon>Dothideomycetes</taxon>
        <taxon>Dothideomycetes incertae sedis</taxon>
        <taxon>Cryomyces</taxon>
    </lineage>
</organism>
<keyword evidence="11" id="KW-1185">Reference proteome</keyword>
<protein>
    <recommendedName>
        <fullName evidence="3">Histone H1</fullName>
    </recommendedName>
</protein>
<dbReference type="Pfam" id="PF00538">
    <property type="entry name" value="Linker_histone"/>
    <property type="match status" value="1"/>
</dbReference>
<evidence type="ECO:0000256" key="3">
    <source>
        <dbReference type="ARBA" id="ARBA00020833"/>
    </source>
</evidence>
<feature type="region of interest" description="Disordered" evidence="8">
    <location>
        <begin position="77"/>
        <end position="136"/>
    </location>
</feature>
<dbReference type="Proteomes" id="UP001357485">
    <property type="component" value="Unassembled WGS sequence"/>
</dbReference>
<evidence type="ECO:0000313" key="10">
    <source>
        <dbReference type="EMBL" id="KAK5250631.1"/>
    </source>
</evidence>
<keyword evidence="6 7" id="KW-0539">Nucleus</keyword>
<evidence type="ECO:0000256" key="6">
    <source>
        <dbReference type="ARBA" id="ARBA00023242"/>
    </source>
</evidence>
<dbReference type="EMBL" id="JAVRRA010009235">
    <property type="protein sequence ID" value="KAK5250631.1"/>
    <property type="molecule type" value="Genomic_DNA"/>
</dbReference>
<evidence type="ECO:0000256" key="7">
    <source>
        <dbReference type="RuleBase" id="RU003894"/>
    </source>
</evidence>
<dbReference type="SMART" id="SM00526">
    <property type="entry name" value="H15"/>
    <property type="match status" value="1"/>
</dbReference>
<evidence type="ECO:0000259" key="9">
    <source>
        <dbReference type="PROSITE" id="PS51504"/>
    </source>
</evidence>
<dbReference type="Gene3D" id="1.10.10.10">
    <property type="entry name" value="Winged helix-like DNA-binding domain superfamily/Winged helix DNA-binding domain"/>
    <property type="match status" value="1"/>
</dbReference>
<keyword evidence="4 7" id="KW-0158">Chromosome</keyword>
<feature type="domain" description="H15" evidence="9">
    <location>
        <begin position="20"/>
        <end position="96"/>
    </location>
</feature>
<proteinExistence type="inferred from homology"/>
<reference evidence="10 11" key="1">
    <citation type="submission" date="2023-08" db="EMBL/GenBank/DDBJ databases">
        <title>Black Yeasts Isolated from many extreme environments.</title>
        <authorList>
            <person name="Coleine C."/>
            <person name="Stajich J.E."/>
            <person name="Selbmann L."/>
        </authorList>
    </citation>
    <scope>NUCLEOTIDE SEQUENCE [LARGE SCALE GENOMIC DNA]</scope>
    <source>
        <strain evidence="10 11">CCFEE 536</strain>
    </source>
</reference>
<evidence type="ECO:0000313" key="11">
    <source>
        <dbReference type="Proteomes" id="UP001357485"/>
    </source>
</evidence>
<dbReference type="SUPFAM" id="SSF46785">
    <property type="entry name" value="Winged helix' DNA-binding domain"/>
    <property type="match status" value="1"/>
</dbReference>
<dbReference type="InterPro" id="IPR036388">
    <property type="entry name" value="WH-like_DNA-bd_sf"/>
</dbReference>
<evidence type="ECO:0000256" key="4">
    <source>
        <dbReference type="ARBA" id="ARBA00022454"/>
    </source>
</evidence>
<accession>A0ABR0LWB7</accession>
<dbReference type="PANTHER" id="PTHR11467">
    <property type="entry name" value="HISTONE H1"/>
    <property type="match status" value="1"/>
</dbReference>
<feature type="non-terminal residue" evidence="10">
    <location>
        <position position="198"/>
    </location>
</feature>
<dbReference type="PROSITE" id="PS51504">
    <property type="entry name" value="H15"/>
    <property type="match status" value="1"/>
</dbReference>
<feature type="region of interest" description="Disordered" evidence="8">
    <location>
        <begin position="1"/>
        <end position="22"/>
    </location>
</feature>
<feature type="compositionally biased region" description="Low complexity" evidence="8">
    <location>
        <begin position="103"/>
        <end position="127"/>
    </location>
</feature>
<comment type="similarity">
    <text evidence="7">Belongs to the histone H1/H5 family.</text>
</comment>